<gene>
    <name evidence="2" type="ORF">N0B31_20310</name>
</gene>
<dbReference type="InterPro" id="IPR014748">
    <property type="entry name" value="Enoyl-CoA_hydra_C"/>
</dbReference>
<keyword evidence="3" id="KW-1185">Reference proteome</keyword>
<dbReference type="InterPro" id="IPR018376">
    <property type="entry name" value="Enoyl-CoA_hyd/isom_CS"/>
</dbReference>
<dbReference type="KEGG" id="ssai:N0B31_20310"/>
<sequence length="256" mass="27550">MGSVSLQLDEQVATVTIHNPAKKNALSFEATKQLRDHLHEVQYDDDVRCVVVTGEGDSFCAGAEVGGLAQVDFADHAAGIEQRFHEVVYTLMRMKKPAVAKVRGPAVGAGASLATACDFVYSSPDARFGWVFSNIGVSVDSGASFILPRLVGTRTAMELLASGELIGAEEACALGITNDVVDDLDGFVADRAHELSNGPTRALGEMKRMLLRGTHRSLEEVLDAEATSQTTLRETHDRKEGMAAFLEKREPAFEGR</sequence>
<dbReference type="GeneID" id="74944818"/>
<accession>A0A9E7U4L3</accession>
<evidence type="ECO:0000313" key="3">
    <source>
        <dbReference type="Proteomes" id="UP001057580"/>
    </source>
</evidence>
<reference evidence="2" key="1">
    <citation type="submission" date="2022-09" db="EMBL/GenBank/DDBJ databases">
        <title>Diverse halophilic archaea isolated from saline environments.</title>
        <authorList>
            <person name="Cui H.-L."/>
        </authorList>
    </citation>
    <scope>NUCLEOTIDE SEQUENCE</scope>
    <source>
        <strain evidence="2">ZS-35-S2</strain>
    </source>
</reference>
<dbReference type="Proteomes" id="UP001057580">
    <property type="component" value="Chromosome"/>
</dbReference>
<dbReference type="SUPFAM" id="SSF52096">
    <property type="entry name" value="ClpP/crotonase"/>
    <property type="match status" value="1"/>
</dbReference>
<name>A0A9E7U4L3_9EURY</name>
<dbReference type="Gene3D" id="1.10.12.10">
    <property type="entry name" value="Lyase 2-enoyl-coa Hydratase, Chain A, domain 2"/>
    <property type="match status" value="1"/>
</dbReference>
<dbReference type="CDD" id="cd06558">
    <property type="entry name" value="crotonase-like"/>
    <property type="match status" value="1"/>
</dbReference>
<dbReference type="Pfam" id="PF00378">
    <property type="entry name" value="ECH_1"/>
    <property type="match status" value="1"/>
</dbReference>
<dbReference type="AlphaFoldDB" id="A0A9E7U4L3"/>
<evidence type="ECO:0000256" key="1">
    <source>
        <dbReference type="RuleBase" id="RU003707"/>
    </source>
</evidence>
<dbReference type="PANTHER" id="PTHR43459:SF1">
    <property type="entry name" value="EG:BACN32G11.4 PROTEIN"/>
    <property type="match status" value="1"/>
</dbReference>
<dbReference type="InterPro" id="IPR001753">
    <property type="entry name" value="Enoyl-CoA_hydra/iso"/>
</dbReference>
<evidence type="ECO:0000313" key="2">
    <source>
        <dbReference type="EMBL" id="UWM54450.1"/>
    </source>
</evidence>
<protein>
    <submittedName>
        <fullName evidence="2">Enoyl-CoA hydratase-related protein</fullName>
    </submittedName>
</protein>
<dbReference type="PANTHER" id="PTHR43459">
    <property type="entry name" value="ENOYL-COA HYDRATASE"/>
    <property type="match status" value="1"/>
</dbReference>
<comment type="similarity">
    <text evidence="1">Belongs to the enoyl-CoA hydratase/isomerase family.</text>
</comment>
<dbReference type="Gene3D" id="3.90.226.10">
    <property type="entry name" value="2-enoyl-CoA Hydratase, Chain A, domain 1"/>
    <property type="match status" value="1"/>
</dbReference>
<dbReference type="PROSITE" id="PS00166">
    <property type="entry name" value="ENOYL_COA_HYDRATASE"/>
    <property type="match status" value="1"/>
</dbReference>
<proteinExistence type="inferred from homology"/>
<dbReference type="GO" id="GO:0003824">
    <property type="term" value="F:catalytic activity"/>
    <property type="evidence" value="ECO:0007669"/>
    <property type="project" value="InterPro"/>
</dbReference>
<dbReference type="RefSeq" id="WP_260593470.1">
    <property type="nucleotide sequence ID" value="NZ_CP104003.1"/>
</dbReference>
<organism evidence="2 3">
    <name type="scientific">Salinirubellus salinus</name>
    <dbReference type="NCBI Taxonomy" id="1364945"/>
    <lineage>
        <taxon>Archaea</taxon>
        <taxon>Methanobacteriati</taxon>
        <taxon>Methanobacteriota</taxon>
        <taxon>Stenosarchaea group</taxon>
        <taxon>Halobacteria</taxon>
        <taxon>Halobacteriales</taxon>
        <taxon>Natronomonadaceae</taxon>
        <taxon>Salinirubellus</taxon>
    </lineage>
</organism>
<dbReference type="InterPro" id="IPR029045">
    <property type="entry name" value="ClpP/crotonase-like_dom_sf"/>
</dbReference>
<dbReference type="EMBL" id="CP104003">
    <property type="protein sequence ID" value="UWM54450.1"/>
    <property type="molecule type" value="Genomic_DNA"/>
</dbReference>